<comment type="caution">
    <text evidence="2">The sequence shown here is derived from an EMBL/GenBank/DDBJ whole genome shotgun (WGS) entry which is preliminary data.</text>
</comment>
<keyword evidence="1" id="KW-1133">Transmembrane helix</keyword>
<protein>
    <submittedName>
        <fullName evidence="2">Uncharacterized protein</fullName>
    </submittedName>
</protein>
<dbReference type="EMBL" id="JAIKTS010000001">
    <property type="protein sequence ID" value="MCL7713402.1"/>
    <property type="molecule type" value="Genomic_DNA"/>
</dbReference>
<sequence>MIRSIWKDPVWSAVIAAGVIAIAGFVGNYFFGYWPKVTSLAASTWGFLTASSYVSHWVLGLLFLGVAPTILLLLAGAWTLVRRESGTSASWENYTADQFFGLRWRWRYVDGHISNLNSFCPNCDFQVFPYQASSYNFIDRIGFSCDSCKSSLGEHDESHAQLKSKVERFIQQKVRNGTWDSSSSA</sequence>
<feature type="transmembrane region" description="Helical" evidence="1">
    <location>
        <begin position="12"/>
        <end position="34"/>
    </location>
</feature>
<feature type="transmembrane region" description="Helical" evidence="1">
    <location>
        <begin position="54"/>
        <end position="81"/>
    </location>
</feature>
<keyword evidence="1" id="KW-0812">Transmembrane</keyword>
<dbReference type="RefSeq" id="WP_250061410.1">
    <property type="nucleotide sequence ID" value="NZ_JAIKTS010000001.1"/>
</dbReference>
<gene>
    <name evidence="2" type="ORF">K5L01_01840</name>
</gene>
<accession>A0ABT0SDK1</accession>
<keyword evidence="3" id="KW-1185">Reference proteome</keyword>
<evidence type="ECO:0000256" key="1">
    <source>
        <dbReference type="SAM" id="Phobius"/>
    </source>
</evidence>
<keyword evidence="1" id="KW-0472">Membrane</keyword>
<organism evidence="2 3">
    <name type="scientific">Stenotrophomonas mori</name>
    <dbReference type="NCBI Taxonomy" id="2871096"/>
    <lineage>
        <taxon>Bacteria</taxon>
        <taxon>Pseudomonadati</taxon>
        <taxon>Pseudomonadota</taxon>
        <taxon>Gammaproteobacteria</taxon>
        <taxon>Lysobacterales</taxon>
        <taxon>Lysobacteraceae</taxon>
        <taxon>Stenotrophomonas</taxon>
    </lineage>
</organism>
<dbReference type="Proteomes" id="UP001431235">
    <property type="component" value="Unassembled WGS sequence"/>
</dbReference>
<evidence type="ECO:0000313" key="3">
    <source>
        <dbReference type="Proteomes" id="UP001431235"/>
    </source>
</evidence>
<evidence type="ECO:0000313" key="2">
    <source>
        <dbReference type="EMBL" id="MCL7713402.1"/>
    </source>
</evidence>
<reference evidence="2 3" key="1">
    <citation type="submission" date="2021-08" db="EMBL/GenBank/DDBJ databases">
        <title>Novel members of of the genus Stenotrophomonas from differernt environment.</title>
        <authorList>
            <person name="Deng Y."/>
        </authorList>
    </citation>
    <scope>NUCLEOTIDE SEQUENCE [LARGE SCALE GENOMIC DNA]</scope>
    <source>
        <strain evidence="2 3">CPCC 101365</strain>
    </source>
</reference>
<name>A0ABT0SDK1_9GAMM</name>
<proteinExistence type="predicted"/>